<evidence type="ECO:0000256" key="5">
    <source>
        <dbReference type="ARBA" id="ARBA00023242"/>
    </source>
</evidence>
<dbReference type="GO" id="GO:0000978">
    <property type="term" value="F:RNA polymerase II cis-regulatory region sequence-specific DNA binding"/>
    <property type="evidence" value="ECO:0007669"/>
    <property type="project" value="InterPro"/>
</dbReference>
<dbReference type="Proteomes" id="UP000267096">
    <property type="component" value="Unassembled WGS sequence"/>
</dbReference>
<dbReference type="PANTHER" id="PTHR11267">
    <property type="entry name" value="T-BOX PROTEIN-RELATED"/>
    <property type="match status" value="1"/>
</dbReference>
<keyword evidence="3 6" id="KW-0238">DNA-binding</keyword>
<evidence type="ECO:0000313" key="10">
    <source>
        <dbReference type="WBParaSite" id="ASIM_0001646101-mRNA-1"/>
    </source>
</evidence>
<dbReference type="AlphaFoldDB" id="A0A0M3K670"/>
<protein>
    <submittedName>
        <fullName evidence="10">T-box protein 12 (inferred by orthology to a C. elegans protein)</fullName>
    </submittedName>
</protein>
<dbReference type="WBParaSite" id="ASIM_0001646101-mRNA-1">
    <property type="protein sequence ID" value="ASIM_0001646101-mRNA-1"/>
    <property type="gene ID" value="ASIM_0001646101"/>
</dbReference>
<keyword evidence="4" id="KW-0804">Transcription</keyword>
<keyword evidence="5 6" id="KW-0539">Nucleus</keyword>
<reference evidence="10" key="1">
    <citation type="submission" date="2017-02" db="UniProtKB">
        <authorList>
            <consortium name="WormBaseParasite"/>
        </authorList>
    </citation>
    <scope>IDENTIFICATION</scope>
</reference>
<dbReference type="SMART" id="SM00425">
    <property type="entry name" value="TBOX"/>
    <property type="match status" value="1"/>
</dbReference>
<dbReference type="GO" id="GO:0045893">
    <property type="term" value="P:positive regulation of DNA-templated transcription"/>
    <property type="evidence" value="ECO:0007669"/>
    <property type="project" value="InterPro"/>
</dbReference>
<evidence type="ECO:0000256" key="1">
    <source>
        <dbReference type="ARBA" id="ARBA00004123"/>
    </source>
</evidence>
<evidence type="ECO:0000256" key="6">
    <source>
        <dbReference type="PROSITE-ProRule" id="PRU00201"/>
    </source>
</evidence>
<name>A0A0M3K670_ANISI</name>
<dbReference type="InterPro" id="IPR018186">
    <property type="entry name" value="TF_T-box_CS"/>
</dbReference>
<proteinExistence type="predicted"/>
<dbReference type="OrthoDB" id="7442607at2759"/>
<keyword evidence="9" id="KW-1185">Reference proteome</keyword>
<comment type="subcellular location">
    <subcellularLocation>
        <location evidence="1 6">Nucleus</location>
    </subcellularLocation>
</comment>
<evidence type="ECO:0000313" key="8">
    <source>
        <dbReference type="EMBL" id="VDK56224.1"/>
    </source>
</evidence>
<evidence type="ECO:0000256" key="2">
    <source>
        <dbReference type="ARBA" id="ARBA00023015"/>
    </source>
</evidence>
<dbReference type="Pfam" id="PF00907">
    <property type="entry name" value="T-box"/>
    <property type="match status" value="1"/>
</dbReference>
<dbReference type="GO" id="GO:0001708">
    <property type="term" value="P:cell fate specification"/>
    <property type="evidence" value="ECO:0007669"/>
    <property type="project" value="TreeGrafter"/>
</dbReference>
<dbReference type="GO" id="GO:0000785">
    <property type="term" value="C:chromatin"/>
    <property type="evidence" value="ECO:0007669"/>
    <property type="project" value="TreeGrafter"/>
</dbReference>
<reference evidence="8 9" key="2">
    <citation type="submission" date="2018-11" db="EMBL/GenBank/DDBJ databases">
        <authorList>
            <consortium name="Pathogen Informatics"/>
        </authorList>
    </citation>
    <scope>NUCLEOTIDE SEQUENCE [LARGE SCALE GENOMIC DNA]</scope>
</reference>
<dbReference type="PROSITE" id="PS50252">
    <property type="entry name" value="TBOX_3"/>
    <property type="match status" value="1"/>
</dbReference>
<dbReference type="GO" id="GO:0007507">
    <property type="term" value="P:heart development"/>
    <property type="evidence" value="ECO:0007669"/>
    <property type="project" value="TreeGrafter"/>
</dbReference>
<evidence type="ECO:0000256" key="3">
    <source>
        <dbReference type="ARBA" id="ARBA00023125"/>
    </source>
</evidence>
<dbReference type="InterPro" id="IPR001699">
    <property type="entry name" value="TF_T-box"/>
</dbReference>
<dbReference type="PRINTS" id="PR00937">
    <property type="entry name" value="TBOX"/>
</dbReference>
<dbReference type="PANTHER" id="PTHR11267:SF190">
    <property type="entry name" value="T-BOX TRANSCRIPTION FACTOR TBX20"/>
    <property type="match status" value="1"/>
</dbReference>
<dbReference type="InterPro" id="IPR036960">
    <property type="entry name" value="T-box_sf"/>
</dbReference>
<evidence type="ECO:0000256" key="4">
    <source>
        <dbReference type="ARBA" id="ARBA00023163"/>
    </source>
</evidence>
<dbReference type="InterPro" id="IPR008967">
    <property type="entry name" value="p53-like_TF_DNA-bd_sf"/>
</dbReference>
<feature type="domain" description="T-box" evidence="7">
    <location>
        <begin position="1"/>
        <end position="160"/>
    </location>
</feature>
<dbReference type="InterPro" id="IPR046360">
    <property type="entry name" value="T-box_DNA-bd"/>
</dbReference>
<evidence type="ECO:0000259" key="7">
    <source>
        <dbReference type="PROSITE" id="PS50252"/>
    </source>
</evidence>
<gene>
    <name evidence="8" type="ORF">ASIM_LOCUS15867</name>
</gene>
<accession>A0A0M3K670</accession>
<evidence type="ECO:0000313" key="9">
    <source>
        <dbReference type="Proteomes" id="UP000267096"/>
    </source>
</evidence>
<keyword evidence="2" id="KW-0805">Transcription regulation</keyword>
<comment type="caution">
    <text evidence="6">Lacks conserved residue(s) required for the propagation of feature annotation.</text>
</comment>
<dbReference type="GO" id="GO:0000981">
    <property type="term" value="F:DNA-binding transcription factor activity, RNA polymerase II-specific"/>
    <property type="evidence" value="ECO:0007669"/>
    <property type="project" value="TreeGrafter"/>
</dbReference>
<dbReference type="PROSITE" id="PS01264">
    <property type="entry name" value="TBOX_2"/>
    <property type="match status" value="1"/>
</dbReference>
<dbReference type="GO" id="GO:0005634">
    <property type="term" value="C:nucleus"/>
    <property type="evidence" value="ECO:0007669"/>
    <property type="project" value="UniProtKB-SubCell"/>
</dbReference>
<dbReference type="Gene3D" id="2.60.40.820">
    <property type="entry name" value="Transcription factor, T-box"/>
    <property type="match status" value="1"/>
</dbReference>
<organism evidence="10">
    <name type="scientific">Anisakis simplex</name>
    <name type="common">Herring worm</name>
    <dbReference type="NCBI Taxonomy" id="6269"/>
    <lineage>
        <taxon>Eukaryota</taxon>
        <taxon>Metazoa</taxon>
        <taxon>Ecdysozoa</taxon>
        <taxon>Nematoda</taxon>
        <taxon>Chromadorea</taxon>
        <taxon>Rhabditida</taxon>
        <taxon>Spirurina</taxon>
        <taxon>Ascaridomorpha</taxon>
        <taxon>Ascaridoidea</taxon>
        <taxon>Anisakidae</taxon>
        <taxon>Anisakis</taxon>
        <taxon>Anisakis simplex complex</taxon>
    </lineage>
</organism>
<dbReference type="EMBL" id="UYRR01032619">
    <property type="protein sequence ID" value="VDK56224.1"/>
    <property type="molecule type" value="Genomic_DNA"/>
</dbReference>
<dbReference type="SUPFAM" id="SSF49417">
    <property type="entry name" value="p53-like transcription factors"/>
    <property type="match status" value="1"/>
</dbReference>
<sequence>MKLSLNGCDADALYYVLLDVVPVDNKRYRYIYNKSSWLTAGKAEPAPRNRLYMHPDSPFTGEQLLKQVISFEKAKLTNNEVDKTGHLILNSMHKYQPRIHIVRRPREYPIEQTHSIDLHNEHYKTFQFTETQFMAVTAYQNQLITKLKIEKNPFAKGFRDPSGRSPEYDIDPRPDNGSLLLPSLYSPAILQQALFNQYWIGKIRPRITFPSQILSQMFLTNMNSVPAFSNISPPTSLPMMPRLLDANMPSMDNDQQIISLRDSASKTY</sequence>